<proteinExistence type="predicted"/>
<organism evidence="1 2">
    <name type="scientific">Arctium lappa</name>
    <name type="common">Greater burdock</name>
    <name type="synonym">Lappa major</name>
    <dbReference type="NCBI Taxonomy" id="4217"/>
    <lineage>
        <taxon>Eukaryota</taxon>
        <taxon>Viridiplantae</taxon>
        <taxon>Streptophyta</taxon>
        <taxon>Embryophyta</taxon>
        <taxon>Tracheophyta</taxon>
        <taxon>Spermatophyta</taxon>
        <taxon>Magnoliopsida</taxon>
        <taxon>eudicotyledons</taxon>
        <taxon>Gunneridae</taxon>
        <taxon>Pentapetalae</taxon>
        <taxon>asterids</taxon>
        <taxon>campanulids</taxon>
        <taxon>Asterales</taxon>
        <taxon>Asteraceae</taxon>
        <taxon>Carduoideae</taxon>
        <taxon>Cardueae</taxon>
        <taxon>Arctiinae</taxon>
        <taxon>Arctium</taxon>
    </lineage>
</organism>
<evidence type="ECO:0000313" key="2">
    <source>
        <dbReference type="Proteomes" id="UP001055879"/>
    </source>
</evidence>
<comment type="caution">
    <text evidence="1">The sequence shown here is derived from an EMBL/GenBank/DDBJ whole genome shotgun (WGS) entry which is preliminary data.</text>
</comment>
<evidence type="ECO:0000313" key="1">
    <source>
        <dbReference type="EMBL" id="KAI3715489.1"/>
    </source>
</evidence>
<keyword evidence="2" id="KW-1185">Reference proteome</keyword>
<name>A0ACB9AZH5_ARCLA</name>
<sequence length="116" mass="13810">MRLEPRTSDVERISENWGKIYGQITIVLLILIFANLYWGFLIEFCLTEVFHQVGWSSSYRTKRGLKAVNELLVVVIWILIQRCHFQSYIDLLKGRVNHLSRKQLIFHIFPTMSLWN</sequence>
<reference evidence="1 2" key="2">
    <citation type="journal article" date="2022" name="Mol. Ecol. Resour.">
        <title>The genomes of chicory, endive, great burdock and yacon provide insights into Asteraceae paleo-polyploidization history and plant inulin production.</title>
        <authorList>
            <person name="Fan W."/>
            <person name="Wang S."/>
            <person name="Wang H."/>
            <person name="Wang A."/>
            <person name="Jiang F."/>
            <person name="Liu H."/>
            <person name="Zhao H."/>
            <person name="Xu D."/>
            <person name="Zhang Y."/>
        </authorList>
    </citation>
    <scope>NUCLEOTIDE SEQUENCE [LARGE SCALE GENOMIC DNA]</scope>
    <source>
        <strain evidence="2">cv. Niubang</strain>
    </source>
</reference>
<reference evidence="2" key="1">
    <citation type="journal article" date="2022" name="Mol. Ecol. Resour.">
        <title>The genomes of chicory, endive, great burdock and yacon provide insights into Asteraceae palaeo-polyploidization history and plant inulin production.</title>
        <authorList>
            <person name="Fan W."/>
            <person name="Wang S."/>
            <person name="Wang H."/>
            <person name="Wang A."/>
            <person name="Jiang F."/>
            <person name="Liu H."/>
            <person name="Zhao H."/>
            <person name="Xu D."/>
            <person name="Zhang Y."/>
        </authorList>
    </citation>
    <scope>NUCLEOTIDE SEQUENCE [LARGE SCALE GENOMIC DNA]</scope>
    <source>
        <strain evidence="2">cv. Niubang</strain>
    </source>
</reference>
<dbReference type="EMBL" id="CM042053">
    <property type="protein sequence ID" value="KAI3715489.1"/>
    <property type="molecule type" value="Genomic_DNA"/>
</dbReference>
<dbReference type="Proteomes" id="UP001055879">
    <property type="component" value="Linkage Group LG07"/>
</dbReference>
<gene>
    <name evidence="1" type="ORF">L6452_22473</name>
</gene>
<accession>A0ACB9AZH5</accession>
<protein>
    <submittedName>
        <fullName evidence="1">Uncharacterized protein</fullName>
    </submittedName>
</protein>